<proteinExistence type="inferred from homology"/>
<dbReference type="Pfam" id="PF00126">
    <property type="entry name" value="HTH_1"/>
    <property type="match status" value="1"/>
</dbReference>
<evidence type="ECO:0000256" key="4">
    <source>
        <dbReference type="ARBA" id="ARBA00023163"/>
    </source>
</evidence>
<dbReference type="SUPFAM" id="SSF46785">
    <property type="entry name" value="Winged helix' DNA-binding domain"/>
    <property type="match status" value="1"/>
</dbReference>
<dbReference type="Proteomes" id="UP000292027">
    <property type="component" value="Unassembled WGS sequence"/>
</dbReference>
<dbReference type="GO" id="GO:0000976">
    <property type="term" value="F:transcription cis-regulatory region binding"/>
    <property type="evidence" value="ECO:0007669"/>
    <property type="project" value="TreeGrafter"/>
</dbReference>
<organism evidence="6 7">
    <name type="scientific">Kribbella rubisoli</name>
    <dbReference type="NCBI Taxonomy" id="3075929"/>
    <lineage>
        <taxon>Bacteria</taxon>
        <taxon>Bacillati</taxon>
        <taxon>Actinomycetota</taxon>
        <taxon>Actinomycetes</taxon>
        <taxon>Propionibacteriales</taxon>
        <taxon>Kribbellaceae</taxon>
        <taxon>Kribbella</taxon>
    </lineage>
</organism>
<evidence type="ECO:0000256" key="1">
    <source>
        <dbReference type="ARBA" id="ARBA00009437"/>
    </source>
</evidence>
<dbReference type="Gene3D" id="3.40.190.10">
    <property type="entry name" value="Periplasmic binding protein-like II"/>
    <property type="match status" value="2"/>
</dbReference>
<dbReference type="PRINTS" id="PR00039">
    <property type="entry name" value="HTHLYSR"/>
</dbReference>
<dbReference type="AlphaFoldDB" id="A0A4Q7WKX8"/>
<sequence length="286" mass="31026">MASLPAVEDLRLVQAISRTGAVATAARELRISQPSASQRLSRLERTCGAKLFERDTRGARPTPAGAELSRRADHILRHLEEVYDATRAAATGQRLVIGTFGGLSPILFPVLDAALPDIDIEQQVDHGHFLVERVAEGTMDAAFIAIAEQMTLPRGTVARRIGYDDLVLFVPSGARPPGRGRQPLKGRPIVFATYDRGVDEIHARLVALGATPRRGVNLGTTVAMARRRTHLALVPRTALATELRPGEHLATALFRYRLTLSVVTTPTPPKSLMAHLPDLRATLNLS</sequence>
<dbReference type="Gene3D" id="1.10.10.10">
    <property type="entry name" value="Winged helix-like DNA-binding domain superfamily/Winged helix DNA-binding domain"/>
    <property type="match status" value="1"/>
</dbReference>
<keyword evidence="7" id="KW-1185">Reference proteome</keyword>
<dbReference type="PANTHER" id="PTHR30126">
    <property type="entry name" value="HTH-TYPE TRANSCRIPTIONAL REGULATOR"/>
    <property type="match status" value="1"/>
</dbReference>
<dbReference type="InterPro" id="IPR036390">
    <property type="entry name" value="WH_DNA-bd_sf"/>
</dbReference>
<name>A0A4Q7WKX8_9ACTN</name>
<dbReference type="Pfam" id="PF03466">
    <property type="entry name" value="LysR_substrate"/>
    <property type="match status" value="1"/>
</dbReference>
<protein>
    <submittedName>
        <fullName evidence="6">Molybdate transport repressor ModE-like protein</fullName>
    </submittedName>
</protein>
<evidence type="ECO:0000259" key="5">
    <source>
        <dbReference type="PROSITE" id="PS50931"/>
    </source>
</evidence>
<evidence type="ECO:0000313" key="6">
    <source>
        <dbReference type="EMBL" id="RZU10704.1"/>
    </source>
</evidence>
<comment type="caution">
    <text evidence="6">The sequence shown here is derived from an EMBL/GenBank/DDBJ whole genome shotgun (WGS) entry which is preliminary data.</text>
</comment>
<dbReference type="InterPro" id="IPR005119">
    <property type="entry name" value="LysR_subst-bd"/>
</dbReference>
<evidence type="ECO:0000256" key="2">
    <source>
        <dbReference type="ARBA" id="ARBA00023015"/>
    </source>
</evidence>
<evidence type="ECO:0000313" key="7">
    <source>
        <dbReference type="Proteomes" id="UP000292027"/>
    </source>
</evidence>
<keyword evidence="2" id="KW-0805">Transcription regulation</keyword>
<reference evidence="6 7" key="1">
    <citation type="journal article" date="2015" name="Stand. Genomic Sci.">
        <title>Genomic Encyclopedia of Bacterial and Archaeal Type Strains, Phase III: the genomes of soil and plant-associated and newly described type strains.</title>
        <authorList>
            <person name="Whitman W.B."/>
            <person name="Woyke T."/>
            <person name="Klenk H.P."/>
            <person name="Zhou Y."/>
            <person name="Lilburn T.G."/>
            <person name="Beck B.J."/>
            <person name="De Vos P."/>
            <person name="Vandamme P."/>
            <person name="Eisen J.A."/>
            <person name="Garrity G."/>
            <person name="Hugenholtz P."/>
            <person name="Kyrpides N.C."/>
        </authorList>
    </citation>
    <scope>NUCLEOTIDE SEQUENCE [LARGE SCALE GENOMIC DNA]</scope>
    <source>
        <strain evidence="6 7">VKM Ac-2540</strain>
    </source>
</reference>
<keyword evidence="3" id="KW-0238">DNA-binding</keyword>
<dbReference type="InterPro" id="IPR000847">
    <property type="entry name" value="LysR_HTH_N"/>
</dbReference>
<keyword evidence="4" id="KW-0804">Transcription</keyword>
<dbReference type="SUPFAM" id="SSF53850">
    <property type="entry name" value="Periplasmic binding protein-like II"/>
    <property type="match status" value="1"/>
</dbReference>
<feature type="domain" description="HTH lysR-type" evidence="5">
    <location>
        <begin position="5"/>
        <end position="62"/>
    </location>
</feature>
<dbReference type="PROSITE" id="PS50931">
    <property type="entry name" value="HTH_LYSR"/>
    <property type="match status" value="1"/>
</dbReference>
<dbReference type="OrthoDB" id="3461141at2"/>
<dbReference type="PANTHER" id="PTHR30126:SF39">
    <property type="entry name" value="HTH-TYPE TRANSCRIPTIONAL REGULATOR CYSL"/>
    <property type="match status" value="1"/>
</dbReference>
<dbReference type="GO" id="GO:0003700">
    <property type="term" value="F:DNA-binding transcription factor activity"/>
    <property type="evidence" value="ECO:0007669"/>
    <property type="project" value="InterPro"/>
</dbReference>
<dbReference type="RefSeq" id="WP_130448429.1">
    <property type="nucleotide sequence ID" value="NZ_SHKR01000016.1"/>
</dbReference>
<dbReference type="InterPro" id="IPR036388">
    <property type="entry name" value="WH-like_DNA-bd_sf"/>
</dbReference>
<dbReference type="EMBL" id="SHKR01000016">
    <property type="protein sequence ID" value="RZU10704.1"/>
    <property type="molecule type" value="Genomic_DNA"/>
</dbReference>
<accession>A0A4Q7WKX8</accession>
<comment type="similarity">
    <text evidence="1">Belongs to the LysR transcriptional regulatory family.</text>
</comment>
<evidence type="ECO:0000256" key="3">
    <source>
        <dbReference type="ARBA" id="ARBA00023125"/>
    </source>
</evidence>
<gene>
    <name evidence="6" type="ORF">EV645_7171</name>
</gene>